<evidence type="ECO:0000313" key="3">
    <source>
        <dbReference type="Proteomes" id="UP001470230"/>
    </source>
</evidence>
<accession>A0ABR2H8A6</accession>
<sequence>MKQSKDSPKKKNSILKGTNKKYYDFISGFLGDLEEVIFSSKINIEFPASRNSSSPNKAYIILTHGFIYIFSKNNKKTFKMEEIIDLIKCEEIKLIDKIEDDKGKDEEHDKNKDKNKDKSKGKDKNKDKGKDKDKSKEKEKNKDKLKTRCMTIKTTKYQECFTLLYTKGKIDLFEEISKVVFILSNGTSSEKQNPILDPMIPIRNSPISHLIYRRCLYYIHSDMKDQKISPQMTIEGAKYFDNNLIYNKSQLAINNNFNPGQFSSYYARAICSVPQVETISLQNFNHSVSEFVESILTSKSSIKIVAFQNYATEAPSFHFNKLKDEIIQKFIFYDSQSLVLHNFFNGLQQHTYNITKICLSKLPIQTSELASIFEQLNKIESFKHLKSFELFNTMIGQFPFESFTDFLDSHEELEVLTLSNIDVDGTMLLDTICRCNPSIYELHLTNLKFATILKVKNDRGETKFLPDNLILADFSYSLFSYNTLIPILQLLTNNPMKGSLMANFNHLYDKDKKGKYFHAFESQELKKCHPNIIDFNWSGNTVSSDFFNFICTQKNLKFISLMDMHIRNQKSFFEHLLRVMREVRPIGIEIGCESFKAELVKPFLSALKESSQLEHLCFESQDEQNEITASLSDLITSLPNLKEISINIPKLEHDAYINLAASIISNKSILAINFMKYEYKDKDKKQKYPEIEVLYSSIQKLKIPTTMEQRAEALILIQQENEGNETNASSFDLTKTIHLKGSNHQIEEVSEDENINADEIVIEEEEEDASN</sequence>
<reference evidence="2 3" key="1">
    <citation type="submission" date="2024-04" db="EMBL/GenBank/DDBJ databases">
        <title>Tritrichomonas musculus Genome.</title>
        <authorList>
            <person name="Alves-Ferreira E."/>
            <person name="Grigg M."/>
            <person name="Lorenzi H."/>
            <person name="Galac M."/>
        </authorList>
    </citation>
    <scope>NUCLEOTIDE SEQUENCE [LARGE SCALE GENOMIC DNA]</scope>
    <source>
        <strain evidence="2 3">EAF2021</strain>
    </source>
</reference>
<organism evidence="2 3">
    <name type="scientific">Tritrichomonas musculus</name>
    <dbReference type="NCBI Taxonomy" id="1915356"/>
    <lineage>
        <taxon>Eukaryota</taxon>
        <taxon>Metamonada</taxon>
        <taxon>Parabasalia</taxon>
        <taxon>Tritrichomonadida</taxon>
        <taxon>Tritrichomonadidae</taxon>
        <taxon>Tritrichomonas</taxon>
    </lineage>
</organism>
<dbReference type="Proteomes" id="UP001470230">
    <property type="component" value="Unassembled WGS sequence"/>
</dbReference>
<dbReference type="InterPro" id="IPR032675">
    <property type="entry name" value="LRR_dom_sf"/>
</dbReference>
<feature type="region of interest" description="Disordered" evidence="1">
    <location>
        <begin position="102"/>
        <end position="143"/>
    </location>
</feature>
<protein>
    <submittedName>
        <fullName evidence="2">Uncharacterized protein</fullName>
    </submittedName>
</protein>
<proteinExistence type="predicted"/>
<evidence type="ECO:0000256" key="1">
    <source>
        <dbReference type="SAM" id="MobiDB-lite"/>
    </source>
</evidence>
<dbReference type="EMBL" id="JAPFFF010000039">
    <property type="protein sequence ID" value="KAK8842091.1"/>
    <property type="molecule type" value="Genomic_DNA"/>
</dbReference>
<evidence type="ECO:0000313" key="2">
    <source>
        <dbReference type="EMBL" id="KAK8842091.1"/>
    </source>
</evidence>
<name>A0ABR2H8A6_9EUKA</name>
<dbReference type="Gene3D" id="3.80.10.10">
    <property type="entry name" value="Ribonuclease Inhibitor"/>
    <property type="match status" value="1"/>
</dbReference>
<comment type="caution">
    <text evidence="2">The sequence shown here is derived from an EMBL/GenBank/DDBJ whole genome shotgun (WGS) entry which is preliminary data.</text>
</comment>
<gene>
    <name evidence="2" type="ORF">M9Y10_026314</name>
</gene>
<keyword evidence="3" id="KW-1185">Reference proteome</keyword>
<dbReference type="SUPFAM" id="SSF52047">
    <property type="entry name" value="RNI-like"/>
    <property type="match status" value="1"/>
</dbReference>